<evidence type="ECO:0000256" key="1">
    <source>
        <dbReference type="SAM" id="MobiDB-lite"/>
    </source>
</evidence>
<organism evidence="2 3">
    <name type="scientific">Lysobacter enzymogenes</name>
    <dbReference type="NCBI Taxonomy" id="69"/>
    <lineage>
        <taxon>Bacteria</taxon>
        <taxon>Pseudomonadati</taxon>
        <taxon>Pseudomonadota</taxon>
        <taxon>Gammaproteobacteria</taxon>
        <taxon>Lysobacterales</taxon>
        <taxon>Lysobacteraceae</taxon>
        <taxon>Lysobacter</taxon>
    </lineage>
</organism>
<dbReference type="EMBL" id="RCTY01000058">
    <property type="protein sequence ID" value="ROU04576.1"/>
    <property type="molecule type" value="Genomic_DNA"/>
</dbReference>
<feature type="region of interest" description="Disordered" evidence="1">
    <location>
        <begin position="1"/>
        <end position="36"/>
    </location>
</feature>
<dbReference type="Proteomes" id="UP000275910">
    <property type="component" value="Unassembled WGS sequence"/>
</dbReference>
<name>A0A3N2RB45_LYSEN</name>
<dbReference type="AlphaFoldDB" id="A0A3N2RB45"/>
<gene>
    <name evidence="2" type="ORF">D9T17_23305</name>
</gene>
<proteinExistence type="predicted"/>
<evidence type="ECO:0000313" key="2">
    <source>
        <dbReference type="EMBL" id="ROU04576.1"/>
    </source>
</evidence>
<feature type="compositionally biased region" description="Basic residues" evidence="1">
    <location>
        <begin position="1"/>
        <end position="21"/>
    </location>
</feature>
<sequence>MIAKSHRRGATRAARSHAHPKRTSDANTPPKGMPQMPRMAAVAAAVLVVVSAAAPVRAQTAAVAAPPAGETACSFGAFVAETDPAGLNVRAGPGTAHKVLGTLPPVRHSHDDPPLRAMVEVEVVAGDDGWFKIRAARDNDALIEGPQRPMFKGEGWVSGRKLTVKSQAQAGRQRPDAAAPIAIGGGADGAGFDSDSFVEHARLLGCKGRWALVEYGPWSAETGEPAALQIAPAARAGAEKGRIRAWMNHLCALQETSCDGA</sequence>
<accession>A0A3N2RB45</accession>
<evidence type="ECO:0000313" key="3">
    <source>
        <dbReference type="Proteomes" id="UP000275910"/>
    </source>
</evidence>
<reference evidence="2 3" key="1">
    <citation type="submission" date="2018-10" db="EMBL/GenBank/DDBJ databases">
        <title>The genome of Lysobacter enzymogenes OH11.</title>
        <authorList>
            <person name="Liu F."/>
            <person name="Zhao Y."/>
            <person name="Qian G."/>
            <person name="Chen Y."/>
            <person name="Xu H."/>
        </authorList>
    </citation>
    <scope>NUCLEOTIDE SEQUENCE [LARGE SCALE GENOMIC DNA]</scope>
    <source>
        <strain evidence="2 3">OH11</strain>
    </source>
</reference>
<dbReference type="Gene3D" id="2.30.30.40">
    <property type="entry name" value="SH3 Domains"/>
    <property type="match status" value="1"/>
</dbReference>
<comment type="caution">
    <text evidence="2">The sequence shown here is derived from an EMBL/GenBank/DDBJ whole genome shotgun (WGS) entry which is preliminary data.</text>
</comment>
<protein>
    <submittedName>
        <fullName evidence="2">SH3 domain-containing protein</fullName>
    </submittedName>
</protein>